<keyword evidence="3" id="KW-0472">Membrane</keyword>
<dbReference type="EMBL" id="CP136893">
    <property type="protein sequence ID" value="WOL06194.1"/>
    <property type="molecule type" value="Genomic_DNA"/>
</dbReference>
<organism evidence="6 7">
    <name type="scientific">Canna indica</name>
    <name type="common">Indian-shot</name>
    <dbReference type="NCBI Taxonomy" id="4628"/>
    <lineage>
        <taxon>Eukaryota</taxon>
        <taxon>Viridiplantae</taxon>
        <taxon>Streptophyta</taxon>
        <taxon>Embryophyta</taxon>
        <taxon>Tracheophyta</taxon>
        <taxon>Spermatophyta</taxon>
        <taxon>Magnoliopsida</taxon>
        <taxon>Liliopsida</taxon>
        <taxon>Zingiberales</taxon>
        <taxon>Cannaceae</taxon>
        <taxon>Canna</taxon>
    </lineage>
</organism>
<feature type="region of interest" description="Disordered" evidence="4">
    <location>
        <begin position="323"/>
        <end position="430"/>
    </location>
</feature>
<dbReference type="InterPro" id="IPR055285">
    <property type="entry name" value="ANKRD13_C"/>
</dbReference>
<evidence type="ECO:0000256" key="3">
    <source>
        <dbReference type="ARBA" id="ARBA00023136"/>
    </source>
</evidence>
<dbReference type="PANTHER" id="PTHR12447:SF35">
    <property type="entry name" value="ANKYRIN REPEAT FAMILY PROTEIN"/>
    <property type="match status" value="1"/>
</dbReference>
<feature type="region of interest" description="Disordered" evidence="4">
    <location>
        <begin position="197"/>
        <end position="234"/>
    </location>
</feature>
<evidence type="ECO:0000313" key="7">
    <source>
        <dbReference type="Proteomes" id="UP001327560"/>
    </source>
</evidence>
<dbReference type="InterPro" id="IPR021832">
    <property type="entry name" value="ANKRD13"/>
</dbReference>
<evidence type="ECO:0000313" key="6">
    <source>
        <dbReference type="EMBL" id="WOL06194.1"/>
    </source>
</evidence>
<dbReference type="Gene3D" id="1.25.40.20">
    <property type="entry name" value="Ankyrin repeat-containing domain"/>
    <property type="match status" value="1"/>
</dbReference>
<sequence length="561" mass="62927">MAPAIDPSKYEHSPVHKAVLARDYPALKSILAELPRLSELSSIRTEADSAAEEKADAISAVVDRRDVPNRETSLYLVARLDYAVAVEMLMAAGADWTLKNEQRWSAFQEAVFSGRRNLARIIVLHNNNTDRIAPSDTYKIWKWGCNLRADMTMVGFDGFRIQRSDQSVRFLGDGTADSKLERGSFYIISHKRKEVVYTSDKKETPPTDQPPPSEEPTGEAPPTQPPPAKAPPTEADIDKEIASMSEFSFRPRLNVTRANILPQVTWTWKWRDPKWSGRGNPRPPPRAVAAKSKDSPPLSNESDTTDSDEFEDALTEDLKQLETALETESPDTNDQIVEADDCSSSGCKITEHKQDRKKKKSKKAVPPRSSQCAEEKLNGDSQCRLESASSRHSIDFTSREEDPLTEKKGLPPRSCSSAPNSDSECKSKPRARESGEFKKFLRPILWLSPDFPLGTEELLPLLDILAHKVKAIRRLRELLTTKLPSGSFPVKASASSWSQWIKAPIRQMSAGSSGCTEDVQIPDPFLIPPDYTWTTFDKMVERNKKKQERKNKAKMAKHQSQ</sequence>
<dbReference type="AlphaFoldDB" id="A0AAQ3QCU1"/>
<dbReference type="GO" id="GO:0005737">
    <property type="term" value="C:cytoplasm"/>
    <property type="evidence" value="ECO:0007669"/>
    <property type="project" value="TreeGrafter"/>
</dbReference>
<evidence type="ECO:0000259" key="5">
    <source>
        <dbReference type="Pfam" id="PF11904"/>
    </source>
</evidence>
<dbReference type="GO" id="GO:0012505">
    <property type="term" value="C:endomembrane system"/>
    <property type="evidence" value="ECO:0007669"/>
    <property type="project" value="UniProtKB-SubCell"/>
</dbReference>
<keyword evidence="2" id="KW-0677">Repeat</keyword>
<feature type="domain" description="Ankyrin repeat" evidence="5">
    <location>
        <begin position="306"/>
        <end position="491"/>
    </location>
</feature>
<name>A0AAQ3QCU1_9LILI</name>
<dbReference type="Proteomes" id="UP001327560">
    <property type="component" value="Chromosome 4"/>
</dbReference>
<keyword evidence="7" id="KW-1185">Reference proteome</keyword>
<reference evidence="6 7" key="1">
    <citation type="submission" date="2023-10" db="EMBL/GenBank/DDBJ databases">
        <title>Chromosome-scale genome assembly provides insights into flower coloration mechanisms of Canna indica.</title>
        <authorList>
            <person name="Li C."/>
        </authorList>
    </citation>
    <scope>NUCLEOTIDE SEQUENCE [LARGE SCALE GENOMIC DNA]</scope>
    <source>
        <tissue evidence="6">Flower</tissue>
    </source>
</reference>
<feature type="compositionally biased region" description="Basic residues" evidence="4">
    <location>
        <begin position="355"/>
        <end position="365"/>
    </location>
</feature>
<feature type="domain" description="Ankyrin repeat" evidence="5">
    <location>
        <begin position="148"/>
        <end position="269"/>
    </location>
</feature>
<comment type="subcellular location">
    <subcellularLocation>
        <location evidence="1">Endomembrane system</location>
    </subcellularLocation>
</comment>
<feature type="compositionally biased region" description="Basic and acidic residues" evidence="4">
    <location>
        <begin position="392"/>
        <end position="409"/>
    </location>
</feature>
<dbReference type="InterPro" id="IPR036770">
    <property type="entry name" value="Ankyrin_rpt-contain_sf"/>
</dbReference>
<feature type="region of interest" description="Disordered" evidence="4">
    <location>
        <begin position="271"/>
        <end position="311"/>
    </location>
</feature>
<protein>
    <submittedName>
        <fullName evidence="6">Ankyrin repeat domain-containing protein 13C-A-like</fullName>
    </submittedName>
</protein>
<dbReference type="SUPFAM" id="SSF48403">
    <property type="entry name" value="Ankyrin repeat"/>
    <property type="match status" value="1"/>
</dbReference>
<evidence type="ECO:0000256" key="4">
    <source>
        <dbReference type="SAM" id="MobiDB-lite"/>
    </source>
</evidence>
<dbReference type="PANTHER" id="PTHR12447">
    <property type="entry name" value="ANKYRIN REPEAT DOMAIN-CONTAINING PROTEIN 13"/>
    <property type="match status" value="1"/>
</dbReference>
<proteinExistence type="predicted"/>
<feature type="compositionally biased region" description="Basic residues" evidence="4">
    <location>
        <begin position="543"/>
        <end position="561"/>
    </location>
</feature>
<gene>
    <name evidence="6" type="ORF">Cni_G14926</name>
</gene>
<evidence type="ECO:0000256" key="2">
    <source>
        <dbReference type="ARBA" id="ARBA00022737"/>
    </source>
</evidence>
<feature type="region of interest" description="Disordered" evidence="4">
    <location>
        <begin position="542"/>
        <end position="561"/>
    </location>
</feature>
<accession>A0AAQ3QCU1</accession>
<dbReference type="Pfam" id="PF11904">
    <property type="entry name" value="ANKRD13_C"/>
    <property type="match status" value="2"/>
</dbReference>
<evidence type="ECO:0000256" key="1">
    <source>
        <dbReference type="ARBA" id="ARBA00004308"/>
    </source>
</evidence>